<proteinExistence type="predicted"/>
<protein>
    <submittedName>
        <fullName evidence="2">Uncharacterized protein</fullName>
    </submittedName>
</protein>
<evidence type="ECO:0000256" key="1">
    <source>
        <dbReference type="SAM" id="MobiDB-lite"/>
    </source>
</evidence>
<feature type="non-terminal residue" evidence="2">
    <location>
        <position position="256"/>
    </location>
</feature>
<feature type="compositionally biased region" description="Polar residues" evidence="1">
    <location>
        <begin position="152"/>
        <end position="172"/>
    </location>
</feature>
<sequence>MESNLNDHGLENSGNQELTVSGPGLLKDNPECKQTSPNKDVLHESEAVGGNDSEHGDNLGIQHEDESLATKIGSKVLTENNSHEMNEGSDLSNEEAALPGEGLDENYDEEEPMETQEESEVEDENGEKDQDETISEVHPATDCQPMDDESCTDNTSNNINTDEFEVSSTIDESNQRSDSSEQTEAKHGKENKLGIADKVESNTPEVVEEVSGQNAKVSRATESAFQKLASLGVIAEEKTVVETKESVLKKLASRVA</sequence>
<feature type="compositionally biased region" description="Acidic residues" evidence="1">
    <location>
        <begin position="102"/>
        <end position="134"/>
    </location>
</feature>
<gene>
    <name evidence="2" type="ORF">g.7152</name>
</gene>
<accession>A0A1B6KWL5</accession>
<dbReference type="AlphaFoldDB" id="A0A1B6KWL5"/>
<evidence type="ECO:0000313" key="2">
    <source>
        <dbReference type="EMBL" id="JAT15846.1"/>
    </source>
</evidence>
<reference evidence="2" key="1">
    <citation type="submission" date="2015-11" db="EMBL/GenBank/DDBJ databases">
        <title>De novo transcriptome assembly of four potential Pierce s Disease insect vectors from Arizona vineyards.</title>
        <authorList>
            <person name="Tassone E.E."/>
        </authorList>
    </citation>
    <scope>NUCLEOTIDE SEQUENCE</scope>
</reference>
<feature type="compositionally biased region" description="Polar residues" evidence="1">
    <location>
        <begin position="1"/>
        <end position="19"/>
    </location>
</feature>
<name>A0A1B6KWL5_9HEMI</name>
<organism evidence="2">
    <name type="scientific">Graphocephala atropunctata</name>
    <dbReference type="NCBI Taxonomy" id="36148"/>
    <lineage>
        <taxon>Eukaryota</taxon>
        <taxon>Metazoa</taxon>
        <taxon>Ecdysozoa</taxon>
        <taxon>Arthropoda</taxon>
        <taxon>Hexapoda</taxon>
        <taxon>Insecta</taxon>
        <taxon>Pterygota</taxon>
        <taxon>Neoptera</taxon>
        <taxon>Paraneoptera</taxon>
        <taxon>Hemiptera</taxon>
        <taxon>Auchenorrhyncha</taxon>
        <taxon>Membracoidea</taxon>
        <taxon>Cicadellidae</taxon>
        <taxon>Cicadellinae</taxon>
        <taxon>Cicadellini</taxon>
        <taxon>Graphocephala</taxon>
    </lineage>
</organism>
<feature type="region of interest" description="Disordered" evidence="1">
    <location>
        <begin position="1"/>
        <end position="194"/>
    </location>
</feature>
<feature type="compositionally biased region" description="Basic and acidic residues" evidence="1">
    <location>
        <begin position="173"/>
        <end position="194"/>
    </location>
</feature>
<dbReference type="EMBL" id="GEBQ01024131">
    <property type="protein sequence ID" value="JAT15846.1"/>
    <property type="molecule type" value="Transcribed_RNA"/>
</dbReference>
<feature type="compositionally biased region" description="Basic and acidic residues" evidence="1">
    <location>
        <begin position="40"/>
        <end position="68"/>
    </location>
</feature>